<reference evidence="1" key="1">
    <citation type="submission" date="2023-04" db="EMBL/GenBank/DDBJ databases">
        <title>Draft Genome sequencing of Naganishia species isolated from polar environments using Oxford Nanopore Technology.</title>
        <authorList>
            <person name="Leo P."/>
            <person name="Venkateswaran K."/>
        </authorList>
    </citation>
    <scope>NUCLEOTIDE SEQUENCE</scope>
    <source>
        <strain evidence="1">MNA-CCFEE 5423</strain>
    </source>
</reference>
<accession>A0ACC2WDG4</accession>
<dbReference type="EMBL" id="JASBWT010000001">
    <property type="protein sequence ID" value="KAJ9109096.1"/>
    <property type="molecule type" value="Genomic_DNA"/>
</dbReference>
<protein>
    <submittedName>
        <fullName evidence="1">Uncharacterized protein</fullName>
    </submittedName>
</protein>
<organism evidence="1 2">
    <name type="scientific">Naganishia friedmannii</name>
    <dbReference type="NCBI Taxonomy" id="89922"/>
    <lineage>
        <taxon>Eukaryota</taxon>
        <taxon>Fungi</taxon>
        <taxon>Dikarya</taxon>
        <taxon>Basidiomycota</taxon>
        <taxon>Agaricomycotina</taxon>
        <taxon>Tremellomycetes</taxon>
        <taxon>Filobasidiales</taxon>
        <taxon>Filobasidiaceae</taxon>
        <taxon>Naganishia</taxon>
    </lineage>
</organism>
<evidence type="ECO:0000313" key="1">
    <source>
        <dbReference type="EMBL" id="KAJ9109096.1"/>
    </source>
</evidence>
<comment type="caution">
    <text evidence="1">The sequence shown here is derived from an EMBL/GenBank/DDBJ whole genome shotgun (WGS) entry which is preliminary data.</text>
</comment>
<name>A0ACC2WDG4_9TREE</name>
<sequence length="183" mass="19910">MANPPHPRISADPNLDYILLHTGLKVAETLSLAVPPAYLIFHALRGKRPFSVNRFLGATWMTSVAGAAVSMPVAYYKLKDEPPVAMQNRMERLVTQVRSDDYSLIGSVLGSLVVTTIFYKRASIINNILGGSLLGMSAGVYAHLIQEWRAGQEVEPDLHGMLQSVPAVGNELEEAKRAIGKKG</sequence>
<proteinExistence type="predicted"/>
<keyword evidence="2" id="KW-1185">Reference proteome</keyword>
<evidence type="ECO:0000313" key="2">
    <source>
        <dbReference type="Proteomes" id="UP001227268"/>
    </source>
</evidence>
<dbReference type="Proteomes" id="UP001227268">
    <property type="component" value="Unassembled WGS sequence"/>
</dbReference>
<gene>
    <name evidence="1" type="ORF">QFC21_000424</name>
</gene>